<evidence type="ECO:0000313" key="14">
    <source>
        <dbReference type="Proteomes" id="UP000011750"/>
    </source>
</evidence>
<evidence type="ECO:0000256" key="7">
    <source>
        <dbReference type="ARBA" id="ARBA00022786"/>
    </source>
</evidence>
<dbReference type="FunCoup" id="M4EER3">
    <property type="interactions" value="2767"/>
</dbReference>
<keyword evidence="11" id="KW-0175">Coiled coil</keyword>
<feature type="coiled-coil region" evidence="11">
    <location>
        <begin position="41"/>
        <end position="68"/>
    </location>
</feature>
<evidence type="ECO:0000256" key="8">
    <source>
        <dbReference type="ARBA" id="ARBA00022833"/>
    </source>
</evidence>
<dbReference type="HOGENOM" id="CLU_099247_0_0_1"/>
<keyword evidence="9" id="KW-0539">Nucleus</keyword>
<dbReference type="Gramene" id="Bra027275.1">
    <property type="protein sequence ID" value="Bra027275.1-P"/>
    <property type="gene ID" value="Bra027275"/>
</dbReference>
<dbReference type="InterPro" id="IPR026846">
    <property type="entry name" value="Nse2(Mms21)"/>
</dbReference>
<dbReference type="GO" id="GO:0061665">
    <property type="term" value="F:SUMO ligase activity"/>
    <property type="evidence" value="ECO:0000318"/>
    <property type="project" value="GO_Central"/>
</dbReference>
<keyword evidence="4" id="KW-0808">Transferase</keyword>
<comment type="pathway">
    <text evidence="2">Protein modification; protein sumoylation.</text>
</comment>
<dbReference type="InterPro" id="IPR004181">
    <property type="entry name" value="Znf_MIZ"/>
</dbReference>
<dbReference type="STRING" id="51351.M4EER3"/>
<dbReference type="InterPro" id="IPR013083">
    <property type="entry name" value="Znf_RING/FYVE/PHD"/>
</dbReference>
<reference evidence="13 14" key="2">
    <citation type="journal article" date="2018" name="Hortic Res">
        <title>Improved Brassica rapa reference genome by single-molecule sequencing and chromosome conformation capture technologies.</title>
        <authorList>
            <person name="Zhang L."/>
            <person name="Cai X."/>
            <person name="Wu J."/>
            <person name="Liu M."/>
            <person name="Grob S."/>
            <person name="Cheng F."/>
            <person name="Liang J."/>
            <person name="Cai C."/>
            <person name="Liu Z."/>
            <person name="Liu B."/>
            <person name="Wang F."/>
            <person name="Li S."/>
            <person name="Liu F."/>
            <person name="Li X."/>
            <person name="Cheng L."/>
            <person name="Yang W."/>
            <person name="Li M.H."/>
            <person name="Grossniklaus U."/>
            <person name="Zheng H."/>
            <person name="Wang X."/>
        </authorList>
    </citation>
    <scope>NUCLEOTIDE SEQUENCE [LARGE SCALE GENOMIC DNA]</scope>
    <source>
        <strain evidence="13 14">cv. Chiifu-401-42</strain>
    </source>
</reference>
<dbReference type="PANTHER" id="PTHR21330:SF1">
    <property type="entry name" value="E3 SUMO-PROTEIN LIGASE NSE2"/>
    <property type="match status" value="1"/>
</dbReference>
<dbReference type="AlphaFoldDB" id="M4EER3"/>
<dbReference type="Pfam" id="PF11789">
    <property type="entry name" value="zf-Nse"/>
    <property type="match status" value="1"/>
</dbReference>
<name>M4EER3_BRACM</name>
<dbReference type="Gene3D" id="3.30.40.10">
    <property type="entry name" value="Zinc/RING finger domain, C3HC4 (zinc finger)"/>
    <property type="match status" value="1"/>
</dbReference>
<keyword evidence="8" id="KW-0862">Zinc</keyword>
<dbReference type="GO" id="GO:0008270">
    <property type="term" value="F:zinc ion binding"/>
    <property type="evidence" value="ECO:0007669"/>
    <property type="project" value="UniProtKB-KW"/>
</dbReference>
<evidence type="ECO:0000256" key="3">
    <source>
        <dbReference type="ARBA" id="ARBA00008212"/>
    </source>
</evidence>
<keyword evidence="6 10" id="KW-0863">Zinc-finger</keyword>
<evidence type="ECO:0000256" key="9">
    <source>
        <dbReference type="ARBA" id="ARBA00023242"/>
    </source>
</evidence>
<organism evidence="13 14">
    <name type="scientific">Brassica campestris</name>
    <name type="common">Field mustard</name>
    <dbReference type="NCBI Taxonomy" id="3711"/>
    <lineage>
        <taxon>Eukaryota</taxon>
        <taxon>Viridiplantae</taxon>
        <taxon>Streptophyta</taxon>
        <taxon>Embryophyta</taxon>
        <taxon>Tracheophyta</taxon>
        <taxon>Spermatophyta</taxon>
        <taxon>Magnoliopsida</taxon>
        <taxon>eudicotyledons</taxon>
        <taxon>Gunneridae</taxon>
        <taxon>Pentapetalae</taxon>
        <taxon>rosids</taxon>
        <taxon>malvids</taxon>
        <taxon>Brassicales</taxon>
        <taxon>Brassicaceae</taxon>
        <taxon>Brassiceae</taxon>
        <taxon>Brassica</taxon>
    </lineage>
</organism>
<reference evidence="13 14" key="1">
    <citation type="journal article" date="2011" name="Nat. Genet.">
        <title>The genome of the mesopolyploid crop species Brassica rapa.</title>
        <authorList>
            <consortium name="Brassica rapa Genome Sequencing Project Consortium"/>
            <person name="Wang X."/>
            <person name="Wang H."/>
            <person name="Wang J."/>
            <person name="Sun R."/>
            <person name="Wu J."/>
            <person name="Liu S."/>
            <person name="Bai Y."/>
            <person name="Mun J.H."/>
            <person name="Bancroft I."/>
            <person name="Cheng F."/>
            <person name="Huang S."/>
            <person name="Li X."/>
            <person name="Hua W."/>
            <person name="Wang J."/>
            <person name="Wang X."/>
            <person name="Freeling M."/>
            <person name="Pires J.C."/>
            <person name="Paterson A.H."/>
            <person name="Chalhoub B."/>
            <person name="Wang B."/>
            <person name="Hayward A."/>
            <person name="Sharpe A.G."/>
            <person name="Park B.S."/>
            <person name="Weisshaar B."/>
            <person name="Liu B."/>
            <person name="Li B."/>
            <person name="Liu B."/>
            <person name="Tong C."/>
            <person name="Song C."/>
            <person name="Duran C."/>
            <person name="Peng C."/>
            <person name="Geng C."/>
            <person name="Koh C."/>
            <person name="Lin C."/>
            <person name="Edwards D."/>
            <person name="Mu D."/>
            <person name="Shen D."/>
            <person name="Soumpourou E."/>
            <person name="Li F."/>
            <person name="Fraser F."/>
            <person name="Conant G."/>
            <person name="Lassalle G."/>
            <person name="King G.J."/>
            <person name="Bonnema G."/>
            <person name="Tang H."/>
            <person name="Wang H."/>
            <person name="Belcram H."/>
            <person name="Zhou H."/>
            <person name="Hirakawa H."/>
            <person name="Abe H."/>
            <person name="Guo H."/>
            <person name="Wang H."/>
            <person name="Jin H."/>
            <person name="Parkin I.A."/>
            <person name="Batley J."/>
            <person name="Kim J.S."/>
            <person name="Just J."/>
            <person name="Li J."/>
            <person name="Xu J."/>
            <person name="Deng J."/>
            <person name="Kim J.A."/>
            <person name="Li J."/>
            <person name="Yu J."/>
            <person name="Meng J."/>
            <person name="Wang J."/>
            <person name="Min J."/>
            <person name="Poulain J."/>
            <person name="Wang J."/>
            <person name="Hatakeyama K."/>
            <person name="Wu K."/>
            <person name="Wang L."/>
            <person name="Fang L."/>
            <person name="Trick M."/>
            <person name="Links M.G."/>
            <person name="Zhao M."/>
            <person name="Jin M."/>
            <person name="Ramchiary N."/>
            <person name="Drou N."/>
            <person name="Berkman P.J."/>
            <person name="Cai Q."/>
            <person name="Huang Q."/>
            <person name="Li R."/>
            <person name="Tabata S."/>
            <person name="Cheng S."/>
            <person name="Zhang S."/>
            <person name="Zhang S."/>
            <person name="Huang S."/>
            <person name="Sato S."/>
            <person name="Sun S."/>
            <person name="Kwon S.J."/>
            <person name="Choi S.R."/>
            <person name="Lee T.H."/>
            <person name="Fan W."/>
            <person name="Zhao X."/>
            <person name="Tan X."/>
            <person name="Xu X."/>
            <person name="Wang Y."/>
            <person name="Qiu Y."/>
            <person name="Yin Y."/>
            <person name="Li Y."/>
            <person name="Du Y."/>
            <person name="Liao Y."/>
            <person name="Lim Y."/>
            <person name="Narusaka Y."/>
            <person name="Wang Y."/>
            <person name="Wang Z."/>
            <person name="Li Z."/>
            <person name="Wang Z."/>
            <person name="Xiong Z."/>
            <person name="Zhang Z."/>
        </authorList>
    </citation>
    <scope>NUCLEOTIDE SEQUENCE [LARGE SCALE GENOMIC DNA]</scope>
    <source>
        <strain evidence="13 14">cv. Chiifu-401-42</strain>
    </source>
</reference>
<evidence type="ECO:0000256" key="1">
    <source>
        <dbReference type="ARBA" id="ARBA00004123"/>
    </source>
</evidence>
<dbReference type="OMA" id="VECKHIY"/>
<comment type="similarity">
    <text evidence="3">Belongs to the NSE2 family.</text>
</comment>
<evidence type="ECO:0000256" key="4">
    <source>
        <dbReference type="ARBA" id="ARBA00022679"/>
    </source>
</evidence>
<keyword evidence="5" id="KW-0479">Metal-binding</keyword>
<evidence type="ECO:0000256" key="5">
    <source>
        <dbReference type="ARBA" id="ARBA00022723"/>
    </source>
</evidence>
<dbReference type="SUPFAM" id="SSF57850">
    <property type="entry name" value="RING/U-box"/>
    <property type="match status" value="1"/>
</dbReference>
<dbReference type="UniPathway" id="UPA00886"/>
<dbReference type="PROSITE" id="PS51044">
    <property type="entry name" value="ZF_SP_RING"/>
    <property type="match status" value="1"/>
</dbReference>
<evidence type="ECO:0000313" key="13">
    <source>
        <dbReference type="EnsemblPlants" id="Bra027275.1-P"/>
    </source>
</evidence>
<dbReference type="GO" id="GO:0005634">
    <property type="term" value="C:nucleus"/>
    <property type="evidence" value="ECO:0000318"/>
    <property type="project" value="GO_Central"/>
</dbReference>
<dbReference type="Proteomes" id="UP000011750">
    <property type="component" value="Chromosome A05"/>
</dbReference>
<dbReference type="GO" id="GO:0030915">
    <property type="term" value="C:Smc5-Smc6 complex"/>
    <property type="evidence" value="ECO:0000318"/>
    <property type="project" value="GO_Central"/>
</dbReference>
<dbReference type="GO" id="GO:0000724">
    <property type="term" value="P:double-strand break repair via homologous recombination"/>
    <property type="evidence" value="ECO:0000318"/>
    <property type="project" value="GO_Central"/>
</dbReference>
<evidence type="ECO:0000256" key="10">
    <source>
        <dbReference type="PROSITE-ProRule" id="PRU00452"/>
    </source>
</evidence>
<keyword evidence="7" id="KW-0833">Ubl conjugation pathway</keyword>
<evidence type="ECO:0000256" key="2">
    <source>
        <dbReference type="ARBA" id="ARBA00004718"/>
    </source>
</evidence>
<evidence type="ECO:0000256" key="6">
    <source>
        <dbReference type="ARBA" id="ARBA00022771"/>
    </source>
</evidence>
<dbReference type="PANTHER" id="PTHR21330">
    <property type="entry name" value="E3 SUMO-PROTEIN LIGASE NSE2"/>
    <property type="match status" value="1"/>
</dbReference>
<accession>M4EER3</accession>
<comment type="subcellular location">
    <subcellularLocation>
        <location evidence="1">Nucleus</location>
    </subcellularLocation>
</comment>
<evidence type="ECO:0000259" key="12">
    <source>
        <dbReference type="PROSITE" id="PS51044"/>
    </source>
</evidence>
<sequence>MASASSSGGVAGRLRNASLVLVGDNDSTISDIRKAVTLMKNIAVQLEKDNQTEKVKDLENSVAELLDLYGDCAHRSSAIQSVANGNQPGEQGNRLLLHLTDFKKLLDDEFTKLKATTPSVPENHHLMRQFREAVWNVHHAGEPMPGEDEEDIVMTSTQCPFLNVKCPVSGKPLTELTDPVRSIDCKHVYDKASIMHYIATNPNAKCPIAGKDTSFAQPPYRHISLVPPPSWFLIHMAHLASSGCRGKLKNNKVVCDPMLKFEIEELRTMNKQSNRDEVIEDFTNADDED</sequence>
<feature type="domain" description="SP-RING-type" evidence="12">
    <location>
        <begin position="148"/>
        <end position="268"/>
    </location>
</feature>
<dbReference type="eggNOG" id="KOG2979">
    <property type="taxonomic scope" value="Eukaryota"/>
</dbReference>
<proteinExistence type="inferred from homology"/>
<dbReference type="EnsemblPlants" id="Bra027275.1">
    <property type="protein sequence ID" value="Bra027275.1-P"/>
    <property type="gene ID" value="Bra027275"/>
</dbReference>
<dbReference type="InParanoid" id="M4EER3"/>
<reference evidence="13" key="3">
    <citation type="submission" date="2023-03" db="UniProtKB">
        <authorList>
            <consortium name="EnsemblPlants"/>
        </authorList>
    </citation>
    <scope>IDENTIFICATION</scope>
    <source>
        <strain evidence="13">cv. Chiifu-401-42</strain>
    </source>
</reference>
<dbReference type="GO" id="GO:0016925">
    <property type="term" value="P:protein sumoylation"/>
    <property type="evidence" value="ECO:0000318"/>
    <property type="project" value="GO_Central"/>
</dbReference>
<protein>
    <recommendedName>
        <fullName evidence="12">SP-RING-type domain-containing protein</fullName>
    </recommendedName>
</protein>
<keyword evidence="14" id="KW-1185">Reference proteome</keyword>
<evidence type="ECO:0000256" key="11">
    <source>
        <dbReference type="SAM" id="Coils"/>
    </source>
</evidence>
<dbReference type="CDD" id="cd16651">
    <property type="entry name" value="SPL-RING_NSE2"/>
    <property type="match status" value="1"/>
</dbReference>